<accession>A0ABU3TSL0</accession>
<feature type="chain" id="PRO_5046786147" description="Lipoprotein" evidence="1">
    <location>
        <begin position="22"/>
        <end position="178"/>
    </location>
</feature>
<sequence>MKKLVLLLLSVILLSSCSEKTQLTGSLMTLIKENQLPLDKIQFYNDNALFLERELNASDANVKSGKITIVNGKSINRVSLEQETPGVLVKETKDQLLISFEAGAGEEKSLHFAPVLGERGEYYYQLVDESGSPTFSRLMYDGNKYLLYNKKKVRLLIMKSSFSGLKVSSKRMRGNRIK</sequence>
<reference evidence="2 3" key="1">
    <citation type="submission" date="2023-09" db="EMBL/GenBank/DDBJ databases">
        <title>Aquirufa genomes.</title>
        <authorList>
            <person name="Pitt A."/>
        </authorList>
    </citation>
    <scope>NUCLEOTIDE SEQUENCE [LARGE SCALE GENOMIC DNA]</scope>
    <source>
        <strain evidence="2 3">LEOWEIH-7C</strain>
    </source>
</reference>
<dbReference type="Proteomes" id="UP001249959">
    <property type="component" value="Unassembled WGS sequence"/>
</dbReference>
<keyword evidence="1" id="KW-0732">Signal</keyword>
<organism evidence="2 3">
    <name type="scientific">Aquirufa regiilacus</name>
    <dbReference type="NCBI Taxonomy" id="3024868"/>
    <lineage>
        <taxon>Bacteria</taxon>
        <taxon>Pseudomonadati</taxon>
        <taxon>Bacteroidota</taxon>
        <taxon>Cytophagia</taxon>
        <taxon>Cytophagales</taxon>
        <taxon>Flectobacillaceae</taxon>
        <taxon>Aquirufa</taxon>
    </lineage>
</organism>
<name>A0ABU3TSL0_9BACT</name>
<keyword evidence="3" id="KW-1185">Reference proteome</keyword>
<dbReference type="RefSeq" id="WP_315575030.1">
    <property type="nucleotide sequence ID" value="NZ_JARDXH010000001.1"/>
</dbReference>
<evidence type="ECO:0000256" key="1">
    <source>
        <dbReference type="SAM" id="SignalP"/>
    </source>
</evidence>
<evidence type="ECO:0000313" key="2">
    <source>
        <dbReference type="EMBL" id="MDU0808865.1"/>
    </source>
</evidence>
<protein>
    <recommendedName>
        <fullName evidence="4">Lipoprotein</fullName>
    </recommendedName>
</protein>
<feature type="signal peptide" evidence="1">
    <location>
        <begin position="1"/>
        <end position="21"/>
    </location>
</feature>
<dbReference type="PROSITE" id="PS51257">
    <property type="entry name" value="PROKAR_LIPOPROTEIN"/>
    <property type="match status" value="1"/>
</dbReference>
<comment type="caution">
    <text evidence="2">The sequence shown here is derived from an EMBL/GenBank/DDBJ whole genome shotgun (WGS) entry which is preliminary data.</text>
</comment>
<evidence type="ECO:0000313" key="3">
    <source>
        <dbReference type="Proteomes" id="UP001249959"/>
    </source>
</evidence>
<proteinExistence type="predicted"/>
<dbReference type="EMBL" id="JAVNWW010000002">
    <property type="protein sequence ID" value="MDU0808865.1"/>
    <property type="molecule type" value="Genomic_DNA"/>
</dbReference>
<evidence type="ECO:0008006" key="4">
    <source>
        <dbReference type="Google" id="ProtNLM"/>
    </source>
</evidence>
<gene>
    <name evidence="2" type="ORF">PQG45_07440</name>
</gene>